<sequence>MPAEIGLKTGMNWTRQLLREWIKHKFNIEYADTGVLNLLHWGLVIRARPAFMPINISVLKLHLRYGYEKKKNPLANSLKDFSSLFKQS</sequence>
<evidence type="ECO:0000313" key="1">
    <source>
        <dbReference type="EMBL" id="MBK3494847.1"/>
    </source>
</evidence>
<evidence type="ECO:0000313" key="2">
    <source>
        <dbReference type="Proteomes" id="UP000618943"/>
    </source>
</evidence>
<comment type="caution">
    <text evidence="1">The sequence shown here is derived from an EMBL/GenBank/DDBJ whole genome shotgun (WGS) entry which is preliminary data.</text>
</comment>
<gene>
    <name evidence="1" type="ORF">JFL43_08235</name>
</gene>
<name>A0ABS1H6S7_9BACL</name>
<dbReference type="Proteomes" id="UP000618943">
    <property type="component" value="Unassembled WGS sequence"/>
</dbReference>
<keyword evidence="2" id="KW-1185">Reference proteome</keyword>
<reference evidence="1 2" key="1">
    <citation type="submission" date="2020-12" db="EMBL/GenBank/DDBJ databases">
        <title>YIM B01967 draft genome.</title>
        <authorList>
            <person name="Yan X."/>
        </authorList>
    </citation>
    <scope>NUCLEOTIDE SEQUENCE [LARGE SCALE GENOMIC DNA]</scope>
    <source>
        <strain evidence="1 2">YIM B01967</strain>
    </source>
</reference>
<organism evidence="1 2">
    <name type="scientific">Viridibacillus soli</name>
    <dbReference type="NCBI Taxonomy" id="2798301"/>
    <lineage>
        <taxon>Bacteria</taxon>
        <taxon>Bacillati</taxon>
        <taxon>Bacillota</taxon>
        <taxon>Bacilli</taxon>
        <taxon>Bacillales</taxon>
        <taxon>Caryophanaceae</taxon>
        <taxon>Viridibacillus</taxon>
    </lineage>
</organism>
<protein>
    <submittedName>
        <fullName evidence="1">Uncharacterized protein</fullName>
    </submittedName>
</protein>
<accession>A0ABS1H6S7</accession>
<dbReference type="RefSeq" id="WP_200748654.1">
    <property type="nucleotide sequence ID" value="NZ_JAEOAH010000007.1"/>
</dbReference>
<proteinExistence type="predicted"/>
<dbReference type="EMBL" id="JAEOAH010000007">
    <property type="protein sequence ID" value="MBK3494847.1"/>
    <property type="molecule type" value="Genomic_DNA"/>
</dbReference>